<dbReference type="InterPro" id="IPR000962">
    <property type="entry name" value="Znf_DskA_TraR"/>
</dbReference>
<dbReference type="AlphaFoldDB" id="A0AAW6TW42"/>
<dbReference type="PANTHER" id="PTHR33823">
    <property type="entry name" value="RNA POLYMERASE-BINDING TRANSCRIPTION FACTOR DKSA-RELATED"/>
    <property type="match status" value="1"/>
</dbReference>
<keyword evidence="1" id="KW-0479">Metal-binding</keyword>
<evidence type="ECO:0000313" key="6">
    <source>
        <dbReference type="EMBL" id="MDI6449820.1"/>
    </source>
</evidence>
<dbReference type="SUPFAM" id="SSF109635">
    <property type="entry name" value="DnaK suppressor protein DksA, alpha-hairpin domain"/>
    <property type="match status" value="1"/>
</dbReference>
<keyword evidence="7" id="KW-1185">Reference proteome</keyword>
<dbReference type="GO" id="GO:0008270">
    <property type="term" value="F:zinc ion binding"/>
    <property type="evidence" value="ECO:0007669"/>
    <property type="project" value="UniProtKB-KW"/>
</dbReference>
<dbReference type="EMBL" id="JASCXX010000013">
    <property type="protein sequence ID" value="MDI6449820.1"/>
    <property type="molecule type" value="Genomic_DNA"/>
</dbReference>
<keyword evidence="3" id="KW-0862">Zinc</keyword>
<evidence type="ECO:0000313" key="7">
    <source>
        <dbReference type="Proteomes" id="UP001431776"/>
    </source>
</evidence>
<keyword evidence="2" id="KW-0863">Zinc-finger</keyword>
<dbReference type="PANTHER" id="PTHR33823:SF4">
    <property type="entry name" value="GENERAL STRESS PROTEIN 16O"/>
    <property type="match status" value="1"/>
</dbReference>
<dbReference type="Proteomes" id="UP001431776">
    <property type="component" value="Unassembled WGS sequence"/>
</dbReference>
<proteinExistence type="predicted"/>
<protein>
    <submittedName>
        <fullName evidence="6">TraR/DksA C4-type zinc finger protein</fullName>
    </submittedName>
</protein>
<feature type="domain" description="Zinc finger DksA/TraR C4-type" evidence="5">
    <location>
        <begin position="96"/>
        <end position="124"/>
    </location>
</feature>
<dbReference type="SUPFAM" id="SSF57716">
    <property type="entry name" value="Glucocorticoid receptor-like (DNA-binding domain)"/>
    <property type="match status" value="1"/>
</dbReference>
<feature type="zinc finger region" description="dksA C4-type" evidence="4">
    <location>
        <begin position="101"/>
        <end position="125"/>
    </location>
</feature>
<dbReference type="RefSeq" id="WP_349245228.1">
    <property type="nucleotide sequence ID" value="NZ_JASCXX010000013.1"/>
</dbReference>
<dbReference type="PROSITE" id="PS01102">
    <property type="entry name" value="ZF_DKSA_1"/>
    <property type="match status" value="1"/>
</dbReference>
<dbReference type="Pfam" id="PF01258">
    <property type="entry name" value="zf-dskA_traR"/>
    <property type="match status" value="1"/>
</dbReference>
<dbReference type="InterPro" id="IPR020458">
    <property type="entry name" value="Znf_DskA_TraR_CS"/>
</dbReference>
<evidence type="ECO:0000256" key="2">
    <source>
        <dbReference type="ARBA" id="ARBA00022771"/>
    </source>
</evidence>
<comment type="caution">
    <text evidence="6">The sequence shown here is derived from an EMBL/GenBank/DDBJ whole genome shotgun (WGS) entry which is preliminary data.</text>
</comment>
<accession>A0AAW6TW42</accession>
<evidence type="ECO:0000256" key="4">
    <source>
        <dbReference type="PROSITE-ProRule" id="PRU00510"/>
    </source>
</evidence>
<dbReference type="Gene3D" id="1.20.120.910">
    <property type="entry name" value="DksA, coiled-coil domain"/>
    <property type="match status" value="1"/>
</dbReference>
<reference evidence="6" key="1">
    <citation type="submission" date="2023-05" db="EMBL/GenBank/DDBJ databases">
        <title>Anaerotaeda fermentans gen. nov., sp. nov., a novel anaerobic planctomycete of the new family within the order Sedimentisphaerales isolated from Taman Peninsula, Russia.</title>
        <authorList>
            <person name="Khomyakova M.A."/>
            <person name="Merkel A.Y."/>
            <person name="Slobodkin A.I."/>
        </authorList>
    </citation>
    <scope>NUCLEOTIDE SEQUENCE</scope>
    <source>
        <strain evidence="6">M17dextr</strain>
    </source>
</reference>
<dbReference type="InterPro" id="IPR037187">
    <property type="entry name" value="DnaK_N"/>
</dbReference>
<name>A0AAW6TW42_9BACT</name>
<organism evidence="6 7">
    <name type="scientific">Anaerobaca lacustris</name>
    <dbReference type="NCBI Taxonomy" id="3044600"/>
    <lineage>
        <taxon>Bacteria</taxon>
        <taxon>Pseudomonadati</taxon>
        <taxon>Planctomycetota</taxon>
        <taxon>Phycisphaerae</taxon>
        <taxon>Sedimentisphaerales</taxon>
        <taxon>Anaerobacaceae</taxon>
        <taxon>Anaerobaca</taxon>
    </lineage>
</organism>
<evidence type="ECO:0000256" key="3">
    <source>
        <dbReference type="ARBA" id="ARBA00022833"/>
    </source>
</evidence>
<evidence type="ECO:0000256" key="1">
    <source>
        <dbReference type="ARBA" id="ARBA00022723"/>
    </source>
</evidence>
<gene>
    <name evidence="6" type="ORF">QJ522_12245</name>
</gene>
<sequence length="137" mass="15682">MRKRKNAKPLSAADVEYFKELLLQKRREIFQNVFDIEGETLKKSRLDASGDLSSMPIHMADLGTDNYEQEFALGLMDSERKILHEIDDALNRVEEGTYGICEGTGEPIPRARLEAQPWARYCVEYARMIEEGRVEGA</sequence>
<dbReference type="PROSITE" id="PS51128">
    <property type="entry name" value="ZF_DKSA_2"/>
    <property type="match status" value="1"/>
</dbReference>
<evidence type="ECO:0000259" key="5">
    <source>
        <dbReference type="Pfam" id="PF01258"/>
    </source>
</evidence>